<dbReference type="EMBL" id="CP107716">
    <property type="protein sequence ID" value="UYQ72131.1"/>
    <property type="molecule type" value="Genomic_DNA"/>
</dbReference>
<dbReference type="InterPro" id="IPR036520">
    <property type="entry name" value="UPF0759_sf"/>
</dbReference>
<evidence type="ECO:0000313" key="1">
    <source>
        <dbReference type="EMBL" id="UYQ72131.1"/>
    </source>
</evidence>
<evidence type="ECO:0000313" key="2">
    <source>
        <dbReference type="Proteomes" id="UP001163882"/>
    </source>
</evidence>
<reference evidence="1" key="1">
    <citation type="submission" date="2022-10" db="EMBL/GenBank/DDBJ databases">
        <title>YIM 151497 complete genome.</title>
        <authorList>
            <person name="Chen X."/>
        </authorList>
    </citation>
    <scope>NUCLEOTIDE SEQUENCE</scope>
    <source>
        <strain evidence="1">YIM 151497</strain>
    </source>
</reference>
<keyword evidence="2" id="KW-1185">Reference proteome</keyword>
<dbReference type="Pfam" id="PF01904">
    <property type="entry name" value="DUF72"/>
    <property type="match status" value="1"/>
</dbReference>
<gene>
    <name evidence="1" type="ORF">OF122_19190</name>
</gene>
<dbReference type="RefSeq" id="WP_264225771.1">
    <property type="nucleotide sequence ID" value="NZ_CP107716.1"/>
</dbReference>
<name>A0ABY6INS1_9HYPH</name>
<proteinExistence type="predicted"/>
<accession>A0ABY6INS1</accession>
<sequence>MAVGRIFIGVGGWTFEPWRGTYYPEKLTQKRELEHMGSTMTGVEVNGTFYGSQKPESFRKWHDEVPENFMFTLKGTRYATNKKVLAEAGESVNRFTSSGIVELKDKLGPINWQLAATKKFDPADFGAFLKLLPATQDNRALRHAVEARHESFANAEAVALAREAGVALITGADAEYSVIADPTADFVYLRLQGTSEDNEKGYSEKALDAWADRIVTYAKGGVPDDLPSFGPAPTEKPRDVFAFVISGFKEKNPAAAMALIERAKKRAG</sequence>
<protein>
    <submittedName>
        <fullName evidence="1">DUF72 domain-containing protein</fullName>
    </submittedName>
</protein>
<dbReference type="PANTHER" id="PTHR30348:SF4">
    <property type="entry name" value="DUF72 DOMAIN-CONTAINING PROTEIN"/>
    <property type="match status" value="1"/>
</dbReference>
<dbReference type="Proteomes" id="UP001163882">
    <property type="component" value="Chromosome"/>
</dbReference>
<dbReference type="SUPFAM" id="SSF117396">
    <property type="entry name" value="TM1631-like"/>
    <property type="match status" value="1"/>
</dbReference>
<dbReference type="PANTHER" id="PTHR30348">
    <property type="entry name" value="UNCHARACTERIZED PROTEIN YECE"/>
    <property type="match status" value="1"/>
</dbReference>
<dbReference type="InterPro" id="IPR002763">
    <property type="entry name" value="DUF72"/>
</dbReference>
<organism evidence="1 2">
    <name type="scientific">Pelagibacterium flavum</name>
    <dbReference type="NCBI Taxonomy" id="2984530"/>
    <lineage>
        <taxon>Bacteria</taxon>
        <taxon>Pseudomonadati</taxon>
        <taxon>Pseudomonadota</taxon>
        <taxon>Alphaproteobacteria</taxon>
        <taxon>Hyphomicrobiales</taxon>
        <taxon>Devosiaceae</taxon>
        <taxon>Pelagibacterium</taxon>
    </lineage>
</organism>
<dbReference type="Gene3D" id="3.20.20.410">
    <property type="entry name" value="Protein of unknown function UPF0759"/>
    <property type="match status" value="1"/>
</dbReference>